<evidence type="ECO:0000313" key="1">
    <source>
        <dbReference type="EMBL" id="EEB32228.1"/>
    </source>
</evidence>
<dbReference type="HOGENOM" id="CLU_3269092_0_0_7"/>
<evidence type="ECO:0000313" key="2">
    <source>
        <dbReference type="Proteomes" id="UP000003676"/>
    </source>
</evidence>
<reference evidence="1 2" key="1">
    <citation type="submission" date="2008-10" db="EMBL/GenBank/DDBJ databases">
        <title>Draft genome sequence of Desulvovibrio piger (ATCC 29098).</title>
        <authorList>
            <person name="Sudarsanam P."/>
            <person name="Ley R."/>
            <person name="Guruge J."/>
            <person name="Turnbaugh P.J."/>
            <person name="Mahowald M."/>
            <person name="Liep D."/>
            <person name="Gordon J."/>
        </authorList>
    </citation>
    <scope>NUCLEOTIDE SEQUENCE [LARGE SCALE GENOMIC DNA]</scope>
    <source>
        <strain evidence="1 2">ATCC 29098</strain>
    </source>
</reference>
<dbReference type="Proteomes" id="UP000003676">
    <property type="component" value="Unassembled WGS sequence"/>
</dbReference>
<comment type="caution">
    <text evidence="1">The sequence shown here is derived from an EMBL/GenBank/DDBJ whole genome shotgun (WGS) entry which is preliminary data.</text>
</comment>
<dbReference type="EMBL" id="ABXU01000083">
    <property type="protein sequence ID" value="EEB32228.1"/>
    <property type="molecule type" value="Genomic_DNA"/>
</dbReference>
<protein>
    <submittedName>
        <fullName evidence="1">Uncharacterized protein</fullName>
    </submittedName>
</protein>
<reference evidence="1 2" key="2">
    <citation type="submission" date="2008-10" db="EMBL/GenBank/DDBJ databases">
        <authorList>
            <person name="Fulton L."/>
            <person name="Clifton S."/>
            <person name="Fulton B."/>
            <person name="Xu J."/>
            <person name="Minx P."/>
            <person name="Pepin K.H."/>
            <person name="Johnson M."/>
            <person name="Bhonagiri V."/>
            <person name="Nash W.E."/>
            <person name="Mardis E.R."/>
            <person name="Wilson R.K."/>
        </authorList>
    </citation>
    <scope>NUCLEOTIDE SEQUENCE [LARGE SCALE GENOMIC DNA]</scope>
    <source>
        <strain evidence="1 2">ATCC 29098</strain>
    </source>
</reference>
<sequence length="41" mass="4802">MGELLGCWLGPAAGGYLRQYISQVTLYLNEQKFFFNKRQLF</sequence>
<proteinExistence type="predicted"/>
<accession>B6WXM1</accession>
<name>B6WXM1_9BACT</name>
<gene>
    <name evidence="1" type="ORF">DESPIG_02847</name>
</gene>
<dbReference type="AlphaFoldDB" id="B6WXM1"/>
<organism evidence="1 2">
    <name type="scientific">Desulfovibrio piger ATCC 29098</name>
    <dbReference type="NCBI Taxonomy" id="411464"/>
    <lineage>
        <taxon>Bacteria</taxon>
        <taxon>Pseudomonadati</taxon>
        <taxon>Thermodesulfobacteriota</taxon>
        <taxon>Desulfovibrionia</taxon>
        <taxon>Desulfovibrionales</taxon>
        <taxon>Desulfovibrionaceae</taxon>
        <taxon>Desulfovibrio</taxon>
    </lineage>
</organism>